<sequence>MKSVCQKEGMRKVKAGINGSSSEPHQPNQPAPFDNSNPAIISHSQESIRTSSDNGSYAEHAQAGSLQPPSYASNTIRITAQHPSGNSCSPSSPSLHELEAAIQNNIYHHQQQEQQLQNDHFQRIQQRKSSQKKPQKKTVQQLRVGEVPQKLGVHLPQDG</sequence>
<gene>
    <name evidence="2" type="ORF">Nepgr_021106</name>
</gene>
<feature type="region of interest" description="Disordered" evidence="1">
    <location>
        <begin position="108"/>
        <end position="159"/>
    </location>
</feature>
<reference evidence="2" key="1">
    <citation type="submission" date="2023-05" db="EMBL/GenBank/DDBJ databases">
        <title>Nepenthes gracilis genome sequencing.</title>
        <authorList>
            <person name="Fukushima K."/>
        </authorList>
    </citation>
    <scope>NUCLEOTIDE SEQUENCE</scope>
    <source>
        <strain evidence="2">SING2019-196</strain>
    </source>
</reference>
<accession>A0AAD3SWN5</accession>
<evidence type="ECO:0000256" key="1">
    <source>
        <dbReference type="SAM" id="MobiDB-lite"/>
    </source>
</evidence>
<feature type="compositionally biased region" description="Low complexity" evidence="1">
    <location>
        <begin position="108"/>
        <end position="124"/>
    </location>
</feature>
<dbReference type="EMBL" id="BSYO01000020">
    <property type="protein sequence ID" value="GMH19265.1"/>
    <property type="molecule type" value="Genomic_DNA"/>
</dbReference>
<feature type="region of interest" description="Disordered" evidence="1">
    <location>
        <begin position="1"/>
        <end position="74"/>
    </location>
</feature>
<name>A0AAD3SWN5_NEPGR</name>
<keyword evidence="3" id="KW-1185">Reference proteome</keyword>
<feature type="compositionally biased region" description="Polar residues" evidence="1">
    <location>
        <begin position="18"/>
        <end position="55"/>
    </location>
</feature>
<organism evidence="2 3">
    <name type="scientific">Nepenthes gracilis</name>
    <name type="common">Slender pitcher plant</name>
    <dbReference type="NCBI Taxonomy" id="150966"/>
    <lineage>
        <taxon>Eukaryota</taxon>
        <taxon>Viridiplantae</taxon>
        <taxon>Streptophyta</taxon>
        <taxon>Embryophyta</taxon>
        <taxon>Tracheophyta</taxon>
        <taxon>Spermatophyta</taxon>
        <taxon>Magnoliopsida</taxon>
        <taxon>eudicotyledons</taxon>
        <taxon>Gunneridae</taxon>
        <taxon>Pentapetalae</taxon>
        <taxon>Caryophyllales</taxon>
        <taxon>Nepenthaceae</taxon>
        <taxon>Nepenthes</taxon>
    </lineage>
</organism>
<protein>
    <submittedName>
        <fullName evidence="2">Uncharacterized protein</fullName>
    </submittedName>
</protein>
<evidence type="ECO:0000313" key="2">
    <source>
        <dbReference type="EMBL" id="GMH19265.1"/>
    </source>
</evidence>
<feature type="compositionally biased region" description="Basic residues" evidence="1">
    <location>
        <begin position="125"/>
        <end position="136"/>
    </location>
</feature>
<evidence type="ECO:0000313" key="3">
    <source>
        <dbReference type="Proteomes" id="UP001279734"/>
    </source>
</evidence>
<dbReference type="Proteomes" id="UP001279734">
    <property type="component" value="Unassembled WGS sequence"/>
</dbReference>
<dbReference type="AlphaFoldDB" id="A0AAD3SWN5"/>
<comment type="caution">
    <text evidence="2">The sequence shown here is derived from an EMBL/GenBank/DDBJ whole genome shotgun (WGS) entry which is preliminary data.</text>
</comment>
<proteinExistence type="predicted"/>
<feature type="compositionally biased region" description="Polar residues" evidence="1">
    <location>
        <begin position="64"/>
        <end position="74"/>
    </location>
</feature>